<geneLocation type="mitochondrion" evidence="20"/>
<evidence type="ECO:0000256" key="15">
    <source>
        <dbReference type="ARBA" id="ARBA00023136"/>
    </source>
</evidence>
<keyword evidence="11 17" id="KW-1133">Transmembrane helix</keyword>
<protein>
    <recommendedName>
        <fullName evidence="5 17">NADH-ubiquinone oxidoreductase chain 4</fullName>
        <ecNumber evidence="4 17">7.1.1.2</ecNumber>
    </recommendedName>
</protein>
<keyword evidence="10 17" id="KW-0249">Electron transport</keyword>
<evidence type="ECO:0000256" key="13">
    <source>
        <dbReference type="ARBA" id="ARBA00023075"/>
    </source>
</evidence>
<proteinExistence type="inferred from homology"/>
<feature type="domain" description="NADH:quinone oxidoreductase/Mrp antiporter transmembrane" evidence="18">
    <location>
        <begin position="102"/>
        <end position="382"/>
    </location>
</feature>
<feature type="transmembrane region" description="Helical" evidence="17">
    <location>
        <begin position="109"/>
        <end position="127"/>
    </location>
</feature>
<comment type="subcellular location">
    <subcellularLocation>
        <location evidence="2 17">Mitochondrion membrane</location>
        <topology evidence="2 17">Multi-pass membrane protein</topology>
    </subcellularLocation>
</comment>
<dbReference type="Pfam" id="PF01059">
    <property type="entry name" value="Oxidored_q5_N"/>
    <property type="match status" value="1"/>
</dbReference>
<dbReference type="GO" id="GO:0042773">
    <property type="term" value="P:ATP synthesis coupled electron transport"/>
    <property type="evidence" value="ECO:0007669"/>
    <property type="project" value="InterPro"/>
</dbReference>
<feature type="transmembrane region" description="Helical" evidence="17">
    <location>
        <begin position="267"/>
        <end position="289"/>
    </location>
</feature>
<feature type="transmembrane region" description="Helical" evidence="17">
    <location>
        <begin position="176"/>
        <end position="198"/>
    </location>
</feature>
<feature type="transmembrane region" description="Helical" evidence="17">
    <location>
        <begin position="337"/>
        <end position="358"/>
    </location>
</feature>
<keyword evidence="12 17" id="KW-0520">NAD</keyword>
<dbReference type="InterPro" id="IPR003918">
    <property type="entry name" value="NADH_UbQ_OxRdtase"/>
</dbReference>
<keyword evidence="8 17" id="KW-0812">Transmembrane</keyword>
<keyword evidence="13 17" id="KW-0830">Ubiquinone</keyword>
<feature type="transmembrane region" description="Helical" evidence="17">
    <location>
        <begin position="370"/>
        <end position="391"/>
    </location>
</feature>
<name>Q6F6C6_IXOUR</name>
<feature type="transmembrane region" description="Helical" evidence="17">
    <location>
        <begin position="54"/>
        <end position="73"/>
    </location>
</feature>
<evidence type="ECO:0000256" key="14">
    <source>
        <dbReference type="ARBA" id="ARBA00023128"/>
    </source>
</evidence>
<dbReference type="PANTHER" id="PTHR43507">
    <property type="entry name" value="NADH-UBIQUINONE OXIDOREDUCTASE CHAIN 4"/>
    <property type="match status" value="1"/>
</dbReference>
<comment type="function">
    <text evidence="17">Core subunit of the mitochondrial membrane respiratory chain NADH dehydrogenase (Complex I) which catalyzes electron transfer from NADH through the respiratory chain, using ubiquinone as an electron acceptor. Essential for the catalytic activity and assembly of complex I.</text>
</comment>
<evidence type="ECO:0000256" key="16">
    <source>
        <dbReference type="ARBA" id="ARBA00049551"/>
    </source>
</evidence>
<evidence type="ECO:0000256" key="10">
    <source>
        <dbReference type="ARBA" id="ARBA00022982"/>
    </source>
</evidence>
<dbReference type="AlphaFoldDB" id="Q6F6C6"/>
<feature type="transmembrane region" description="Helical" evidence="17">
    <location>
        <begin position="295"/>
        <end position="316"/>
    </location>
</feature>
<evidence type="ECO:0000256" key="3">
    <source>
        <dbReference type="ARBA" id="ARBA00009025"/>
    </source>
</evidence>
<comment type="catalytic activity">
    <reaction evidence="16 17">
        <text>a ubiquinone + NADH + 5 H(+)(in) = a ubiquinol + NAD(+) + 4 H(+)(out)</text>
        <dbReference type="Rhea" id="RHEA:29091"/>
        <dbReference type="Rhea" id="RHEA-COMP:9565"/>
        <dbReference type="Rhea" id="RHEA-COMP:9566"/>
        <dbReference type="ChEBI" id="CHEBI:15378"/>
        <dbReference type="ChEBI" id="CHEBI:16389"/>
        <dbReference type="ChEBI" id="CHEBI:17976"/>
        <dbReference type="ChEBI" id="CHEBI:57540"/>
        <dbReference type="ChEBI" id="CHEBI:57945"/>
        <dbReference type="EC" id="7.1.1.2"/>
    </reaction>
</comment>
<reference evidence="20" key="1">
    <citation type="journal article" date="2005" name="Mol. Biol. Evol.">
        <title>Evolution of duplicate control regions in the mitochondrial genomes of metazoa: a case study with Australasian Ixodes ticks.</title>
        <authorList>
            <person name="Shao R."/>
            <person name="Barker S.C."/>
            <person name="Mitani H."/>
            <person name="Aoki Y."/>
            <person name="Fukunaga M."/>
        </authorList>
    </citation>
    <scope>NUCLEOTIDE SEQUENCE</scope>
    <source>
        <strain evidence="20">Ag5</strain>
    </source>
</reference>
<evidence type="ECO:0000313" key="20">
    <source>
        <dbReference type="EMBL" id="BAD27249.1"/>
    </source>
</evidence>
<dbReference type="RefSeq" id="YP_054513.1">
    <property type="nucleotide sequence ID" value="NC_006078.1"/>
</dbReference>
<keyword evidence="7 17" id="KW-0679">Respiratory chain</keyword>
<evidence type="ECO:0000259" key="19">
    <source>
        <dbReference type="Pfam" id="PF01059"/>
    </source>
</evidence>
<evidence type="ECO:0000256" key="9">
    <source>
        <dbReference type="ARBA" id="ARBA00022967"/>
    </source>
</evidence>
<feature type="transmembrane region" description="Helical" evidence="17">
    <location>
        <begin position="210"/>
        <end position="228"/>
    </location>
</feature>
<dbReference type="EC" id="7.1.1.2" evidence="4 17"/>
<feature type="transmembrane region" description="Helical" evidence="17">
    <location>
        <begin position="85"/>
        <end position="103"/>
    </location>
</feature>
<organism evidence="20">
    <name type="scientific">Ixodes uriae</name>
    <name type="common">Seabird tick</name>
    <dbReference type="NCBI Taxonomy" id="59655"/>
    <lineage>
        <taxon>Eukaryota</taxon>
        <taxon>Metazoa</taxon>
        <taxon>Ecdysozoa</taxon>
        <taxon>Arthropoda</taxon>
        <taxon>Chelicerata</taxon>
        <taxon>Arachnida</taxon>
        <taxon>Acari</taxon>
        <taxon>Parasitiformes</taxon>
        <taxon>Ixodida</taxon>
        <taxon>Ixodoidea</taxon>
        <taxon>Ixodidae</taxon>
        <taxon>Ixodinae</taxon>
        <taxon>Ixodes</taxon>
    </lineage>
</organism>
<evidence type="ECO:0000256" key="11">
    <source>
        <dbReference type="ARBA" id="ARBA00022989"/>
    </source>
</evidence>
<evidence type="ECO:0000256" key="7">
    <source>
        <dbReference type="ARBA" id="ARBA00022660"/>
    </source>
</evidence>
<dbReference type="InterPro" id="IPR001750">
    <property type="entry name" value="ND/Mrp_TM"/>
</dbReference>
<dbReference type="PANTHER" id="PTHR43507:SF20">
    <property type="entry name" value="NADH-UBIQUINONE OXIDOREDUCTASE CHAIN 4"/>
    <property type="match status" value="1"/>
</dbReference>
<dbReference type="CTD" id="4538"/>
<dbReference type="InterPro" id="IPR000260">
    <property type="entry name" value="NADH4_N"/>
</dbReference>
<evidence type="ECO:0000256" key="4">
    <source>
        <dbReference type="ARBA" id="ARBA00012944"/>
    </source>
</evidence>
<comment type="similarity">
    <text evidence="3 17">Belongs to the complex I subunit 4 family.</text>
</comment>
<evidence type="ECO:0000256" key="17">
    <source>
        <dbReference type="RuleBase" id="RU003297"/>
    </source>
</evidence>
<gene>
    <name evidence="20" type="primary">ND4</name>
</gene>
<dbReference type="Pfam" id="PF00361">
    <property type="entry name" value="Proton_antipo_M"/>
    <property type="match status" value="1"/>
</dbReference>
<feature type="transmembrane region" description="Helical" evidence="17">
    <location>
        <begin position="21"/>
        <end position="42"/>
    </location>
</feature>
<feature type="transmembrane region" description="Helical" evidence="17">
    <location>
        <begin position="412"/>
        <end position="430"/>
    </location>
</feature>
<feature type="domain" description="NADH:ubiquinone oxidoreductase chain 4 N-terminal" evidence="19">
    <location>
        <begin position="1"/>
        <end position="99"/>
    </location>
</feature>
<dbReference type="GO" id="GO:0015990">
    <property type="term" value="P:electron transport coupled proton transport"/>
    <property type="evidence" value="ECO:0007669"/>
    <property type="project" value="TreeGrafter"/>
</dbReference>
<dbReference type="PRINTS" id="PR01437">
    <property type="entry name" value="NUOXDRDTASE4"/>
</dbReference>
<dbReference type="GO" id="GO:0008137">
    <property type="term" value="F:NADH dehydrogenase (ubiquinone) activity"/>
    <property type="evidence" value="ECO:0007669"/>
    <property type="project" value="UniProtKB-UniRule"/>
</dbReference>
<evidence type="ECO:0000256" key="6">
    <source>
        <dbReference type="ARBA" id="ARBA00022448"/>
    </source>
</evidence>
<dbReference type="GeneID" id="2914141"/>
<evidence type="ECO:0000256" key="2">
    <source>
        <dbReference type="ARBA" id="ARBA00004225"/>
    </source>
</evidence>
<evidence type="ECO:0000256" key="12">
    <source>
        <dbReference type="ARBA" id="ARBA00023027"/>
    </source>
</evidence>
<dbReference type="GO" id="GO:0031966">
    <property type="term" value="C:mitochondrial membrane"/>
    <property type="evidence" value="ECO:0007669"/>
    <property type="project" value="UniProtKB-SubCell"/>
</dbReference>
<evidence type="ECO:0000256" key="8">
    <source>
        <dbReference type="ARBA" id="ARBA00022692"/>
    </source>
</evidence>
<evidence type="ECO:0000256" key="5">
    <source>
        <dbReference type="ARBA" id="ARBA00021006"/>
    </source>
</evidence>
<evidence type="ECO:0000259" key="18">
    <source>
        <dbReference type="Pfam" id="PF00361"/>
    </source>
</evidence>
<accession>Q6F6C6</accession>
<feature type="transmembrane region" description="Helical" evidence="17">
    <location>
        <begin position="139"/>
        <end position="156"/>
    </location>
</feature>
<dbReference type="EMBL" id="AB087746">
    <property type="protein sequence ID" value="BAD27249.1"/>
    <property type="molecule type" value="Genomic_DNA"/>
</dbReference>
<evidence type="ECO:0000256" key="1">
    <source>
        <dbReference type="ARBA" id="ARBA00003257"/>
    </source>
</evidence>
<comment type="function">
    <text evidence="1">Core subunit of the mitochondrial membrane respiratory chain NADH dehydrogenase (Complex I) that is believed to belong to the minimal assembly required for catalysis. Complex I functions in the transfer of electrons from NADH to the respiratory chain. The immediate electron acceptor for the enzyme is believed to be ubiquinone.</text>
</comment>
<sequence length="439" mass="50992">MLKILFLMVTTICLVMKLTGLDLMVMIMMIFFFFFFSFLKGWVVNDGMMLGGDLMSSCLMMLTIWIIYLMMLSSIFNDLWNNKMFMMYVSMMMFFLFMCFFSLNLLSFYFFFESVLFPIIMIIFNWGNQPERLQAGIYMLLYTLFGSYPLLVIMMLKGGFSLNYLYMMMMDFGLGYWFYFMIAGFLVKVPMFMLHLWLPKAHVEAPISGSMILAAVLLKLGIYGLYRFSAMFMKEIMEMGSIIVVLSVVGGMFIGIMCMFQVDIKAMIAYSSVCHMGVVLGGALSMSFWSSYGSLLLMVGHGLCSSGLFCLANYMYERFFTRSLMLLKGLGKIFPNLSLWWFLMSVVNMSAPLSMNLFGEIFLIGGLMKYSLWMMVPLGIISFISAGYSLYLYSYTQHGDGWVLYSVKMIEIREYMVMLFHFFPMILWIMKMECFLNWI</sequence>
<keyword evidence="14 17" id="KW-0496">Mitochondrion</keyword>
<keyword evidence="15 17" id="KW-0472">Membrane</keyword>
<feature type="transmembrane region" description="Helical" evidence="17">
    <location>
        <begin position="240"/>
        <end position="260"/>
    </location>
</feature>
<dbReference type="GO" id="GO:0048039">
    <property type="term" value="F:ubiquinone binding"/>
    <property type="evidence" value="ECO:0007669"/>
    <property type="project" value="TreeGrafter"/>
</dbReference>
<dbReference type="GO" id="GO:0003954">
    <property type="term" value="F:NADH dehydrogenase activity"/>
    <property type="evidence" value="ECO:0007669"/>
    <property type="project" value="TreeGrafter"/>
</dbReference>
<keyword evidence="9" id="KW-1278">Translocase</keyword>
<keyword evidence="6 17" id="KW-0813">Transport</keyword>